<feature type="compositionally biased region" description="Polar residues" evidence="1">
    <location>
        <begin position="275"/>
        <end position="286"/>
    </location>
</feature>
<sequence length="329" mass="36889">MSDAESADADELDFGALLEEAEDCLTNVEDCLGGVENLENLENDTLEELLGDVETLARVATEAEDLIEAIDFSELPEAVNGDELLEAIEIGEIPDVLADEDAGATDLVNFTQLFRAINLLNAWDATDLGDLWQEKQELEDAVDALGDGEDAGMVEDAISDITDDDGSLLGGDDDDDGDLLETDLGAEEAKNMLGSPDPAEDPEAYQVFIQQQAMKGIDAFRSALLETHEKFEQLYEFNRERMRRQDMSTNSRNPTASSTVPVDRRDLGGGARYSTVPQSVKYSTAPTRKRIYGRRFEIEREKQRRRNQEEQRRRNQEEQRQRTQEESRR</sequence>
<evidence type="ECO:0000313" key="2">
    <source>
        <dbReference type="EMBL" id="AEH35465.1"/>
    </source>
</evidence>
<dbReference type="eggNOG" id="arCOG06391">
    <property type="taxonomic scope" value="Archaea"/>
</dbReference>
<accession>F8D730</accession>
<name>F8D730_HALXS</name>
<proteinExistence type="predicted"/>
<dbReference type="STRING" id="797210.Halxa_0826"/>
<organism evidence="2 3">
    <name type="scientific">Halopiger xanaduensis (strain DSM 18323 / JCM 14033 / SH-6)</name>
    <dbReference type="NCBI Taxonomy" id="797210"/>
    <lineage>
        <taxon>Archaea</taxon>
        <taxon>Methanobacteriati</taxon>
        <taxon>Methanobacteriota</taxon>
        <taxon>Stenosarchaea group</taxon>
        <taxon>Halobacteria</taxon>
        <taxon>Halobacteriales</taxon>
        <taxon>Natrialbaceae</taxon>
        <taxon>Halopiger</taxon>
    </lineage>
</organism>
<dbReference type="HOGENOM" id="CLU_896068_0_0_2"/>
<feature type="compositionally biased region" description="Basic and acidic residues" evidence="1">
    <location>
        <begin position="294"/>
        <end position="329"/>
    </location>
</feature>
<keyword evidence="3" id="KW-1185">Reference proteome</keyword>
<evidence type="ECO:0000256" key="1">
    <source>
        <dbReference type="SAM" id="MobiDB-lite"/>
    </source>
</evidence>
<feature type="region of interest" description="Disordered" evidence="1">
    <location>
        <begin position="161"/>
        <end position="180"/>
    </location>
</feature>
<dbReference type="GeneID" id="10795802"/>
<feature type="region of interest" description="Disordered" evidence="1">
    <location>
        <begin position="242"/>
        <end position="329"/>
    </location>
</feature>
<dbReference type="OrthoDB" id="214278at2157"/>
<dbReference type="EMBL" id="CP002839">
    <property type="protein sequence ID" value="AEH35465.1"/>
    <property type="molecule type" value="Genomic_DNA"/>
</dbReference>
<dbReference type="Proteomes" id="UP000006794">
    <property type="component" value="Chromosome"/>
</dbReference>
<evidence type="ECO:0000313" key="3">
    <source>
        <dbReference type="Proteomes" id="UP000006794"/>
    </source>
</evidence>
<dbReference type="RefSeq" id="WP_013878365.1">
    <property type="nucleotide sequence ID" value="NC_015666.1"/>
</dbReference>
<reference evidence="2 3" key="1">
    <citation type="journal article" date="2012" name="Stand. Genomic Sci.">
        <title>Complete genome sequence of Halopiger xanaduensis type strain (SH-6(T)).</title>
        <authorList>
            <person name="Anderson I."/>
            <person name="Tindall B.J."/>
            <person name="Rohde M."/>
            <person name="Lucas S."/>
            <person name="Han J."/>
            <person name="Lapidus A."/>
            <person name="Cheng J.F."/>
            <person name="Goodwin L."/>
            <person name="Pitluck S."/>
            <person name="Peters L."/>
            <person name="Pati A."/>
            <person name="Mikhailova N."/>
            <person name="Pagani I."/>
            <person name="Teshima H."/>
            <person name="Han C."/>
            <person name="Tapia R."/>
            <person name="Land M."/>
            <person name="Woyke T."/>
            <person name="Klenk H.P."/>
            <person name="Kyrpides N."/>
            <person name="Ivanova N."/>
        </authorList>
    </citation>
    <scope>NUCLEOTIDE SEQUENCE [LARGE SCALE GENOMIC DNA]</scope>
    <source>
        <strain evidence="3">DSM 18323 / JCM 14033 / SH-6</strain>
    </source>
</reference>
<protein>
    <submittedName>
        <fullName evidence="2">Uncharacterized protein</fullName>
    </submittedName>
</protein>
<dbReference type="AlphaFoldDB" id="F8D730"/>
<feature type="compositionally biased region" description="Polar residues" evidence="1">
    <location>
        <begin position="247"/>
        <end position="260"/>
    </location>
</feature>
<gene>
    <name evidence="2" type="ordered locus">Halxa_0826</name>
</gene>
<dbReference type="KEGG" id="hxa:Halxa_0826"/>